<evidence type="ECO:0000313" key="1">
    <source>
        <dbReference type="EMBL" id="MCV3216874.1"/>
    </source>
</evidence>
<dbReference type="RefSeq" id="WP_263748561.1">
    <property type="nucleotide sequence ID" value="NZ_JAOWRF010000368.1"/>
</dbReference>
<dbReference type="Proteomes" id="UP001526143">
    <property type="component" value="Unassembled WGS sequence"/>
</dbReference>
<gene>
    <name evidence="1" type="ORF">OGM63_25780</name>
</gene>
<evidence type="ECO:0000313" key="2">
    <source>
        <dbReference type="Proteomes" id="UP001526143"/>
    </source>
</evidence>
<accession>A0ABT3B6B4</accession>
<organism evidence="1 2">
    <name type="scientific">Plectonema radiosum NIES-515</name>
    <dbReference type="NCBI Taxonomy" id="2986073"/>
    <lineage>
        <taxon>Bacteria</taxon>
        <taxon>Bacillati</taxon>
        <taxon>Cyanobacteriota</taxon>
        <taxon>Cyanophyceae</taxon>
        <taxon>Oscillatoriophycideae</taxon>
        <taxon>Oscillatoriales</taxon>
        <taxon>Microcoleaceae</taxon>
        <taxon>Plectonema</taxon>
    </lineage>
</organism>
<protein>
    <submittedName>
        <fullName evidence="1">Uncharacterized protein</fullName>
    </submittedName>
</protein>
<proteinExistence type="predicted"/>
<keyword evidence="2" id="KW-1185">Reference proteome</keyword>
<reference evidence="1 2" key="1">
    <citation type="submission" date="2022-10" db="EMBL/GenBank/DDBJ databases">
        <title>Identification of biosynthetic pathway for the production of the potent trypsin inhibitor radiosumin.</title>
        <authorList>
            <person name="Fewer D.P."/>
            <person name="Delbaje E."/>
            <person name="Ouyang X."/>
            <person name="Agostino P.D."/>
            <person name="Wahlsten M."/>
            <person name="Jokela J."/>
            <person name="Permi P."/>
            <person name="Haapaniemi E."/>
            <person name="Koistinen H."/>
        </authorList>
    </citation>
    <scope>NUCLEOTIDE SEQUENCE [LARGE SCALE GENOMIC DNA]</scope>
    <source>
        <strain evidence="1 2">NIES-515</strain>
    </source>
</reference>
<comment type="caution">
    <text evidence="1">The sequence shown here is derived from an EMBL/GenBank/DDBJ whole genome shotgun (WGS) entry which is preliminary data.</text>
</comment>
<name>A0ABT3B6B4_9CYAN</name>
<sequence>MELSPKAIRFIIEALDYRINAYEERLKLENLNEDEISDITNDSMFLEALREEMAKTLVKSA</sequence>
<dbReference type="EMBL" id="JAOWRF010000368">
    <property type="protein sequence ID" value="MCV3216874.1"/>
    <property type="molecule type" value="Genomic_DNA"/>
</dbReference>